<evidence type="ECO:0000313" key="3">
    <source>
        <dbReference type="Proteomes" id="UP000708208"/>
    </source>
</evidence>
<evidence type="ECO:0000313" key="2">
    <source>
        <dbReference type="EMBL" id="CAG7726555.1"/>
    </source>
</evidence>
<accession>A0A8J2JW77</accession>
<dbReference type="Proteomes" id="UP000708208">
    <property type="component" value="Unassembled WGS sequence"/>
</dbReference>
<protein>
    <submittedName>
        <fullName evidence="1">Uncharacterized protein</fullName>
    </submittedName>
</protein>
<keyword evidence="3" id="KW-1185">Reference proteome</keyword>
<comment type="caution">
    <text evidence="1">The sequence shown here is derived from an EMBL/GenBank/DDBJ whole genome shotgun (WGS) entry which is preliminary data.</text>
</comment>
<feature type="non-terminal residue" evidence="1">
    <location>
        <position position="1"/>
    </location>
</feature>
<name>A0A8J2JW77_9HEXA</name>
<dbReference type="EMBL" id="CAJVCH010137050">
    <property type="protein sequence ID" value="CAG7726555.1"/>
    <property type="molecule type" value="Genomic_DNA"/>
</dbReference>
<proteinExistence type="predicted"/>
<reference evidence="1" key="1">
    <citation type="submission" date="2021-06" db="EMBL/GenBank/DDBJ databases">
        <authorList>
            <person name="Hodson N. C."/>
            <person name="Mongue J. A."/>
            <person name="Jaron S. K."/>
        </authorList>
    </citation>
    <scope>NUCLEOTIDE SEQUENCE</scope>
</reference>
<evidence type="ECO:0000313" key="1">
    <source>
        <dbReference type="EMBL" id="CAG7726479.1"/>
    </source>
</evidence>
<organism evidence="1 3">
    <name type="scientific">Allacma fusca</name>
    <dbReference type="NCBI Taxonomy" id="39272"/>
    <lineage>
        <taxon>Eukaryota</taxon>
        <taxon>Metazoa</taxon>
        <taxon>Ecdysozoa</taxon>
        <taxon>Arthropoda</taxon>
        <taxon>Hexapoda</taxon>
        <taxon>Collembola</taxon>
        <taxon>Symphypleona</taxon>
        <taxon>Sminthuridae</taxon>
        <taxon>Allacma</taxon>
    </lineage>
</organism>
<gene>
    <name evidence="1" type="ORF">AFUS01_LOCUS15391</name>
    <name evidence="2" type="ORF">AFUS01_LOCUS15464</name>
</gene>
<dbReference type="EMBL" id="CAJVCH010136100">
    <property type="protein sequence ID" value="CAG7726479.1"/>
    <property type="molecule type" value="Genomic_DNA"/>
</dbReference>
<sequence>LKNSKCSDPAD</sequence>